<protein>
    <submittedName>
        <fullName evidence="1">Uncharacterized protein</fullName>
    </submittedName>
</protein>
<evidence type="ECO:0000313" key="1">
    <source>
        <dbReference type="EMBL" id="ESE41865.1"/>
    </source>
</evidence>
<dbReference type="Proteomes" id="UP000017548">
    <property type="component" value="Unassembled WGS sequence"/>
</dbReference>
<evidence type="ECO:0000313" key="2">
    <source>
        <dbReference type="Proteomes" id="UP000017548"/>
    </source>
</evidence>
<accession>A0ABP2Z522</accession>
<comment type="caution">
    <text evidence="1">The sequence shown here is derived from an EMBL/GenBank/DDBJ whole genome shotgun (WGS) entry which is preliminary data.</text>
</comment>
<gene>
    <name evidence="1" type="ORF">SHD_1400</name>
</gene>
<reference evidence="1 2" key="1">
    <citation type="journal article" date="2013" name="Genome Announc.">
        <title>Draft Genome Sequence of Shewanella decolorationis S12, a Dye-Degrading Bacterium Isolated from a Wastewater Treatment Plant.</title>
        <authorList>
            <person name="Xu M."/>
            <person name="Fang Y."/>
            <person name="Liu J."/>
            <person name="Chen X."/>
            <person name="Sun G."/>
            <person name="Guo J."/>
            <person name="Hua Z."/>
            <person name="Tu Q."/>
            <person name="Wu L."/>
            <person name="Zhou J."/>
            <person name="Liu X."/>
        </authorList>
    </citation>
    <scope>NUCLEOTIDE SEQUENCE [LARGE SCALE GENOMIC DNA]</scope>
    <source>
        <strain evidence="1 2">S12</strain>
    </source>
</reference>
<organism evidence="1 2">
    <name type="scientific">Shewanella decolorationis S12</name>
    <dbReference type="NCBI Taxonomy" id="1353536"/>
    <lineage>
        <taxon>Bacteria</taxon>
        <taxon>Pseudomonadati</taxon>
        <taxon>Pseudomonadota</taxon>
        <taxon>Gammaproteobacteria</taxon>
        <taxon>Alteromonadales</taxon>
        <taxon>Shewanellaceae</taxon>
        <taxon>Shewanella</taxon>
    </lineage>
</organism>
<keyword evidence="2" id="KW-1185">Reference proteome</keyword>
<dbReference type="EMBL" id="AXZL01000058">
    <property type="protein sequence ID" value="ESE41865.1"/>
    <property type="molecule type" value="Genomic_DNA"/>
</dbReference>
<sequence length="37" mass="3967">MLAGEYYSMADSMLTPFLDHLEGIPVLDEQGPIIAAG</sequence>
<proteinExistence type="predicted"/>
<name>A0ABP2Z522_9GAMM</name>